<comment type="caution">
    <text evidence="1">The sequence shown here is derived from an EMBL/GenBank/DDBJ whole genome shotgun (WGS) entry which is preliminary data.</text>
</comment>
<evidence type="ECO:0000313" key="2">
    <source>
        <dbReference type="Proteomes" id="UP001500469"/>
    </source>
</evidence>
<evidence type="ECO:0000313" key="1">
    <source>
        <dbReference type="EMBL" id="GAA0879630.1"/>
    </source>
</evidence>
<keyword evidence="2" id="KW-1185">Reference proteome</keyword>
<name>A0ABN1N216_9BACT</name>
<dbReference type="Proteomes" id="UP001500469">
    <property type="component" value="Unassembled WGS sequence"/>
</dbReference>
<dbReference type="RefSeq" id="WP_343852229.1">
    <property type="nucleotide sequence ID" value="NZ_BAAAFI010000014.1"/>
</dbReference>
<sequence>MSTRNLVSVDIPDADITKVKDLLKEIMDLLGSHLIALTPEERRTMLKMGDGSGPFVDKVLDYIDSNPQFLPAIIDPKEMKKDWKTWNQLVPILRLVDQLQSNLSDTIMEAGSELYADCLGYYGGTQFGVKMNYPDAKPIEEDLAKRFAGQGKRKKTPVVS</sequence>
<accession>A0ABN1N216</accession>
<protein>
    <submittedName>
        <fullName evidence="1">Uncharacterized protein</fullName>
    </submittedName>
</protein>
<proteinExistence type="predicted"/>
<reference evidence="2" key="1">
    <citation type="journal article" date="2019" name="Int. J. Syst. Evol. Microbiol.">
        <title>The Global Catalogue of Microorganisms (GCM) 10K type strain sequencing project: providing services to taxonomists for standard genome sequencing and annotation.</title>
        <authorList>
            <consortium name="The Broad Institute Genomics Platform"/>
            <consortium name="The Broad Institute Genome Sequencing Center for Infectious Disease"/>
            <person name="Wu L."/>
            <person name="Ma J."/>
        </authorList>
    </citation>
    <scope>NUCLEOTIDE SEQUENCE [LARGE SCALE GENOMIC DNA]</scope>
    <source>
        <strain evidence="2">JCM 16112</strain>
    </source>
</reference>
<dbReference type="EMBL" id="BAAAFI010000014">
    <property type="protein sequence ID" value="GAA0879630.1"/>
    <property type="molecule type" value="Genomic_DNA"/>
</dbReference>
<gene>
    <name evidence="1" type="ORF">GCM10009119_25980</name>
</gene>
<organism evidence="1 2">
    <name type="scientific">Algoriphagus jejuensis</name>
    <dbReference type="NCBI Taxonomy" id="419934"/>
    <lineage>
        <taxon>Bacteria</taxon>
        <taxon>Pseudomonadati</taxon>
        <taxon>Bacteroidota</taxon>
        <taxon>Cytophagia</taxon>
        <taxon>Cytophagales</taxon>
        <taxon>Cyclobacteriaceae</taxon>
        <taxon>Algoriphagus</taxon>
    </lineage>
</organism>